<evidence type="ECO:0000313" key="6">
    <source>
        <dbReference type="Proteomes" id="UP001343257"/>
    </source>
</evidence>
<dbReference type="Gene3D" id="3.40.50.1820">
    <property type="entry name" value="alpha/beta hydrolase"/>
    <property type="match status" value="1"/>
</dbReference>
<feature type="domain" description="AB hydrolase-1" evidence="3">
    <location>
        <begin position="20"/>
        <end position="245"/>
    </location>
</feature>
<dbReference type="Gene3D" id="1.20.120.450">
    <property type="entry name" value="dinb family like domain"/>
    <property type="match status" value="1"/>
</dbReference>
<name>A0ABU6PX02_9BACL</name>
<gene>
    <name evidence="5" type="ORF">P9847_15020</name>
</gene>
<dbReference type="InterPro" id="IPR050266">
    <property type="entry name" value="AB_hydrolase_sf"/>
</dbReference>
<keyword evidence="1 5" id="KW-0378">Hydrolase</keyword>
<dbReference type="GO" id="GO:0016787">
    <property type="term" value="F:hydrolase activity"/>
    <property type="evidence" value="ECO:0007669"/>
    <property type="project" value="UniProtKB-KW"/>
</dbReference>
<keyword evidence="2" id="KW-0175">Coiled coil</keyword>
<dbReference type="Pfam" id="PF12867">
    <property type="entry name" value="DinB_2"/>
    <property type="match status" value="1"/>
</dbReference>
<dbReference type="PANTHER" id="PTHR43798">
    <property type="entry name" value="MONOACYLGLYCEROL LIPASE"/>
    <property type="match status" value="1"/>
</dbReference>
<sequence length="443" mass="49348">MPAIDCNGIQLYYEEKGSGKPLILLHGLGMNALALQREMDELASQFRVIVPDARGHGRSEKPAEYKLQDHIEDVIALMDHLHIEKAALLGGSLGSYIAQGVAIAVPDRIEKLILVAAKSNGKTSSTARLLAEHQDEVQGKDPQEQLQLLSKFIFHNMEQVQEWMSAFYTRSPALSEAQQVAANKALENFDFRSGLPLVKARTMVIGGTYDGLNPPGEGRIIASLIPSAVFIEFGQSGHAPNVEEPERFIETVRAFLMYSEPRNPVDLIDAYLERLPEYSAGALFSKSDERAWSLSQLYEHLIVVAMEYLEFAEACIHADKETMIQTEGKTAAGEILFRFGGFPPVKIQLSDDPGNTPDGLKGTEELTEDLQALKQKYIELEKIAEFADSRPKIRHDGFGWLNAKEWVQLVEMHTRHHLRQWRELEEKAGIEGASASVQINSSN</sequence>
<dbReference type="InterPro" id="IPR024775">
    <property type="entry name" value="DinB-like"/>
</dbReference>
<organism evidence="5 6">
    <name type="scientific">Paenibacillus chibensis</name>
    <dbReference type="NCBI Taxonomy" id="59846"/>
    <lineage>
        <taxon>Bacteria</taxon>
        <taxon>Bacillati</taxon>
        <taxon>Bacillota</taxon>
        <taxon>Bacilli</taxon>
        <taxon>Bacillales</taxon>
        <taxon>Paenibacillaceae</taxon>
        <taxon>Paenibacillus</taxon>
    </lineage>
</organism>
<reference evidence="5 6" key="1">
    <citation type="submission" date="2023-03" db="EMBL/GenBank/DDBJ databases">
        <title>Bacillus Genome Sequencing.</title>
        <authorList>
            <person name="Dunlap C."/>
        </authorList>
    </citation>
    <scope>NUCLEOTIDE SEQUENCE [LARGE SCALE GENOMIC DNA]</scope>
    <source>
        <strain evidence="5 6">NRS-52</strain>
    </source>
</reference>
<dbReference type="InterPro" id="IPR029058">
    <property type="entry name" value="AB_hydrolase_fold"/>
</dbReference>
<dbReference type="Proteomes" id="UP001343257">
    <property type="component" value="Unassembled WGS sequence"/>
</dbReference>
<comment type="caution">
    <text evidence="5">The sequence shown here is derived from an EMBL/GenBank/DDBJ whole genome shotgun (WGS) entry which is preliminary data.</text>
</comment>
<dbReference type="PANTHER" id="PTHR43798:SF31">
    <property type="entry name" value="AB HYDROLASE SUPERFAMILY PROTEIN YCLE"/>
    <property type="match status" value="1"/>
</dbReference>
<keyword evidence="6" id="KW-1185">Reference proteome</keyword>
<dbReference type="EMBL" id="JARTLD010000036">
    <property type="protein sequence ID" value="MED5018618.1"/>
    <property type="molecule type" value="Genomic_DNA"/>
</dbReference>
<dbReference type="Pfam" id="PF00561">
    <property type="entry name" value="Abhydrolase_1"/>
    <property type="match status" value="1"/>
</dbReference>
<dbReference type="InterPro" id="IPR034660">
    <property type="entry name" value="DinB/YfiT-like"/>
</dbReference>
<dbReference type="InterPro" id="IPR000073">
    <property type="entry name" value="AB_hydrolase_1"/>
</dbReference>
<evidence type="ECO:0000259" key="4">
    <source>
        <dbReference type="Pfam" id="PF12867"/>
    </source>
</evidence>
<protein>
    <submittedName>
        <fullName evidence="5">Alpha/beta fold hydrolase</fullName>
    </submittedName>
</protein>
<dbReference type="RefSeq" id="WP_328279013.1">
    <property type="nucleotide sequence ID" value="NZ_JARTLD010000036.1"/>
</dbReference>
<dbReference type="PRINTS" id="PR00111">
    <property type="entry name" value="ABHYDROLASE"/>
</dbReference>
<dbReference type="SUPFAM" id="SSF109854">
    <property type="entry name" value="DinB/YfiT-like putative metalloenzymes"/>
    <property type="match status" value="1"/>
</dbReference>
<evidence type="ECO:0000313" key="5">
    <source>
        <dbReference type="EMBL" id="MED5018618.1"/>
    </source>
</evidence>
<evidence type="ECO:0000256" key="1">
    <source>
        <dbReference type="ARBA" id="ARBA00022801"/>
    </source>
</evidence>
<accession>A0ABU6PX02</accession>
<proteinExistence type="predicted"/>
<feature type="domain" description="DinB-like" evidence="4">
    <location>
        <begin position="270"/>
        <end position="420"/>
    </location>
</feature>
<evidence type="ECO:0000259" key="3">
    <source>
        <dbReference type="Pfam" id="PF00561"/>
    </source>
</evidence>
<feature type="coiled-coil region" evidence="2">
    <location>
        <begin position="363"/>
        <end position="390"/>
    </location>
</feature>
<dbReference type="SUPFAM" id="SSF53474">
    <property type="entry name" value="alpha/beta-Hydrolases"/>
    <property type="match status" value="1"/>
</dbReference>
<evidence type="ECO:0000256" key="2">
    <source>
        <dbReference type="SAM" id="Coils"/>
    </source>
</evidence>